<protein>
    <submittedName>
        <fullName evidence="1">Uncharacterized protein</fullName>
    </submittedName>
</protein>
<reference evidence="1 2" key="1">
    <citation type="journal article" date="2018" name="Mol. Biol. Evol.">
        <title>Broad Genomic Sampling Reveals a Smut Pathogenic Ancestry of the Fungal Clade Ustilaginomycotina.</title>
        <authorList>
            <person name="Kijpornyongpan T."/>
            <person name="Mondo S.J."/>
            <person name="Barry K."/>
            <person name="Sandor L."/>
            <person name="Lee J."/>
            <person name="Lipzen A."/>
            <person name="Pangilinan J."/>
            <person name="LaButti K."/>
            <person name="Hainaut M."/>
            <person name="Henrissat B."/>
            <person name="Grigoriev I.V."/>
            <person name="Spatafora J.W."/>
            <person name="Aime M.C."/>
        </authorList>
    </citation>
    <scope>NUCLEOTIDE SEQUENCE [LARGE SCALE GENOMIC DNA]</scope>
    <source>
        <strain evidence="1 2">SA 807</strain>
    </source>
</reference>
<evidence type="ECO:0000313" key="1">
    <source>
        <dbReference type="EMBL" id="PWN50550.1"/>
    </source>
</evidence>
<dbReference type="EMBL" id="KZ819920">
    <property type="protein sequence ID" value="PWN50550.1"/>
    <property type="molecule type" value="Genomic_DNA"/>
</dbReference>
<dbReference type="Proteomes" id="UP000245626">
    <property type="component" value="Unassembled WGS sequence"/>
</dbReference>
<name>A0ACD0NXT7_9BASI</name>
<accession>A0ACD0NXT7</accession>
<evidence type="ECO:0000313" key="2">
    <source>
        <dbReference type="Proteomes" id="UP000245626"/>
    </source>
</evidence>
<proteinExistence type="predicted"/>
<sequence length="183" mass="21321">MENEERIRKGKKPLTRRREELEKPTQLMQQRKFDLHLDRNLGKTMMVDNASSGRGPGFYCELCSRTCKDSAGYLDHINGRTHLRRLGQTTQVARSTLDQVRAKIASLRERSAQAVSARTYDFESRIREIAEKEEKEKEERRNKRRDKRRRVTEKEGVDSIPTETDQEAMLAMGFGSFASTKKR</sequence>
<keyword evidence="2" id="KW-1185">Reference proteome</keyword>
<gene>
    <name evidence="1" type="ORF">IE53DRAFT_315543</name>
</gene>
<organism evidence="1 2">
    <name type="scientific">Violaceomyces palustris</name>
    <dbReference type="NCBI Taxonomy" id="1673888"/>
    <lineage>
        <taxon>Eukaryota</taxon>
        <taxon>Fungi</taxon>
        <taxon>Dikarya</taxon>
        <taxon>Basidiomycota</taxon>
        <taxon>Ustilaginomycotina</taxon>
        <taxon>Ustilaginomycetes</taxon>
        <taxon>Violaceomycetales</taxon>
        <taxon>Violaceomycetaceae</taxon>
        <taxon>Violaceomyces</taxon>
    </lineage>
</organism>